<gene>
    <name evidence="1" type="ORF">DYBT9275_03068</name>
</gene>
<reference evidence="1" key="1">
    <citation type="submission" date="2021-04" db="EMBL/GenBank/DDBJ databases">
        <authorList>
            <person name="Rodrigo-Torres L."/>
            <person name="Arahal R. D."/>
            <person name="Lucena T."/>
        </authorList>
    </citation>
    <scope>NUCLEOTIDE SEQUENCE</scope>
    <source>
        <strain evidence="1">CECT 9275</strain>
    </source>
</reference>
<dbReference type="Proteomes" id="UP000680038">
    <property type="component" value="Unassembled WGS sequence"/>
</dbReference>
<proteinExistence type="predicted"/>
<accession>A0A916NLW8</accession>
<dbReference type="EMBL" id="CAJRAF010000002">
    <property type="protein sequence ID" value="CAG5003137.1"/>
    <property type="molecule type" value="Genomic_DNA"/>
</dbReference>
<protein>
    <submittedName>
        <fullName evidence="1">Uncharacterized protein</fullName>
    </submittedName>
</protein>
<sequence>MLRDCDILNENYDRLGLSKIGSSLFVNEQSREFREMTLAKMQTMDLMTGYNIELRIQVNRRWEEPENQLPQTFAEALMLATKQARLSTDVLYEVP</sequence>
<evidence type="ECO:0000313" key="1">
    <source>
        <dbReference type="EMBL" id="CAG5003137.1"/>
    </source>
</evidence>
<keyword evidence="2" id="KW-1185">Reference proteome</keyword>
<organism evidence="1 2">
    <name type="scientific">Dyadobacter helix</name>
    <dbReference type="NCBI Taxonomy" id="2822344"/>
    <lineage>
        <taxon>Bacteria</taxon>
        <taxon>Pseudomonadati</taxon>
        <taxon>Bacteroidota</taxon>
        <taxon>Cytophagia</taxon>
        <taxon>Cytophagales</taxon>
        <taxon>Spirosomataceae</taxon>
        <taxon>Dyadobacter</taxon>
    </lineage>
</organism>
<dbReference type="AlphaFoldDB" id="A0A916NLW8"/>
<comment type="caution">
    <text evidence="1">The sequence shown here is derived from an EMBL/GenBank/DDBJ whole genome shotgun (WGS) entry which is preliminary data.</text>
</comment>
<name>A0A916NLW8_9BACT</name>
<evidence type="ECO:0000313" key="2">
    <source>
        <dbReference type="Proteomes" id="UP000680038"/>
    </source>
</evidence>